<dbReference type="InterPro" id="IPR015413">
    <property type="entry name" value="Methionyl/Leucyl_tRNA_Synth"/>
</dbReference>
<reference evidence="15 16" key="1">
    <citation type="journal article" date="2016" name="Nat. Commun.">
        <title>Thousands of microbial genomes shed light on interconnected biogeochemical processes in an aquifer system.</title>
        <authorList>
            <person name="Anantharaman K."/>
            <person name="Brown C.T."/>
            <person name="Hug L.A."/>
            <person name="Sharon I."/>
            <person name="Castelle C.J."/>
            <person name="Probst A.J."/>
            <person name="Thomas B.C."/>
            <person name="Singh A."/>
            <person name="Wilkins M.J."/>
            <person name="Karaoz U."/>
            <person name="Brodie E.L."/>
            <person name="Williams K.H."/>
            <person name="Hubbard S.S."/>
            <person name="Banfield J.F."/>
        </authorList>
    </citation>
    <scope>NUCLEOTIDE SEQUENCE [LARGE SCALE GENOMIC DNA]</scope>
</reference>
<dbReference type="GO" id="GO:0006431">
    <property type="term" value="P:methionyl-tRNA aminoacylation"/>
    <property type="evidence" value="ECO:0007669"/>
    <property type="project" value="InterPro"/>
</dbReference>
<evidence type="ECO:0000313" key="15">
    <source>
        <dbReference type="EMBL" id="OGN09065.1"/>
    </source>
</evidence>
<feature type="domain" description="Methionyl/Leucyl tRNA synthetase" evidence="14">
    <location>
        <begin position="137"/>
        <end position="364"/>
    </location>
</feature>
<dbReference type="GO" id="GO:0005524">
    <property type="term" value="F:ATP binding"/>
    <property type="evidence" value="ECO:0007669"/>
    <property type="project" value="UniProtKB-KW"/>
</dbReference>
<protein>
    <recommendedName>
        <fullName evidence="3">Methionine--tRNA ligase</fullName>
        <ecNumber evidence="2">6.1.1.10</ecNumber>
    </recommendedName>
    <alternativeName>
        <fullName evidence="9">Methionyl-tRNA synthetase</fullName>
    </alternativeName>
</protein>
<comment type="caution">
    <text evidence="15">The sequence shown here is derived from an EMBL/GenBank/DDBJ whole genome shotgun (WGS) entry which is preliminary data.</text>
</comment>
<dbReference type="Proteomes" id="UP000177167">
    <property type="component" value="Unassembled WGS sequence"/>
</dbReference>
<dbReference type="PANTHER" id="PTHR43326">
    <property type="entry name" value="METHIONYL-TRNA SYNTHETASE"/>
    <property type="match status" value="1"/>
</dbReference>
<dbReference type="InterPro" id="IPR033911">
    <property type="entry name" value="MetRS_core"/>
</dbReference>
<keyword evidence="6 10" id="KW-0067">ATP-binding</keyword>
<evidence type="ECO:0000256" key="4">
    <source>
        <dbReference type="ARBA" id="ARBA00022598"/>
    </source>
</evidence>
<evidence type="ECO:0000256" key="11">
    <source>
        <dbReference type="SAM" id="MobiDB-lite"/>
    </source>
</evidence>
<dbReference type="Pfam" id="PF00133">
    <property type="entry name" value="tRNA-synt_1"/>
    <property type="match status" value="1"/>
</dbReference>
<dbReference type="SUPFAM" id="SSF52374">
    <property type="entry name" value="Nucleotidylyl transferase"/>
    <property type="match status" value="1"/>
</dbReference>
<dbReference type="CDD" id="cd07957">
    <property type="entry name" value="Anticodon_Ia_Met"/>
    <property type="match status" value="1"/>
</dbReference>
<dbReference type="InterPro" id="IPR002300">
    <property type="entry name" value="aa-tRNA-synth_Ia"/>
</dbReference>
<dbReference type="Pfam" id="PF08264">
    <property type="entry name" value="Anticodon_1"/>
    <property type="match status" value="1"/>
</dbReference>
<gene>
    <name evidence="15" type="ORF">A3J46_06125</name>
</gene>
<dbReference type="Gene3D" id="3.40.50.620">
    <property type="entry name" value="HUPs"/>
    <property type="match status" value="1"/>
</dbReference>
<dbReference type="EC" id="6.1.1.10" evidence="2"/>
<evidence type="ECO:0000259" key="14">
    <source>
        <dbReference type="Pfam" id="PF09334"/>
    </source>
</evidence>
<dbReference type="InterPro" id="IPR013155">
    <property type="entry name" value="M/V/L/I-tRNA-synth_anticd-bd"/>
</dbReference>
<dbReference type="Gene3D" id="1.10.730.10">
    <property type="entry name" value="Isoleucyl-tRNA Synthetase, Domain 1"/>
    <property type="match status" value="1"/>
</dbReference>
<evidence type="ECO:0000256" key="7">
    <source>
        <dbReference type="ARBA" id="ARBA00022917"/>
    </source>
</evidence>
<dbReference type="EMBL" id="MGJP01000045">
    <property type="protein sequence ID" value="OGN09065.1"/>
    <property type="molecule type" value="Genomic_DNA"/>
</dbReference>
<dbReference type="InterPro" id="IPR023457">
    <property type="entry name" value="Met-tRNA_synth_2"/>
</dbReference>
<organism evidence="15 16">
    <name type="scientific">Candidatus Yanofskybacteria bacterium RIFCSPHIGHO2_02_FULL_41_11</name>
    <dbReference type="NCBI Taxonomy" id="1802675"/>
    <lineage>
        <taxon>Bacteria</taxon>
        <taxon>Candidatus Yanofskyibacteriota</taxon>
    </lineage>
</organism>
<evidence type="ECO:0000256" key="6">
    <source>
        <dbReference type="ARBA" id="ARBA00022840"/>
    </source>
</evidence>
<feature type="domain" description="Methionyl/Valyl/Leucyl/Isoleucyl-tRNA synthetase anticodon-binding" evidence="13">
    <location>
        <begin position="404"/>
        <end position="494"/>
    </location>
</feature>
<evidence type="ECO:0000256" key="2">
    <source>
        <dbReference type="ARBA" id="ARBA00012838"/>
    </source>
</evidence>
<dbReference type="CDD" id="cd00814">
    <property type="entry name" value="MetRS_core"/>
    <property type="match status" value="1"/>
</dbReference>
<dbReference type="FunFam" id="2.170.220.10:FF:000003">
    <property type="entry name" value="Methionine--tRNA ligase"/>
    <property type="match status" value="1"/>
</dbReference>
<dbReference type="SUPFAM" id="SSF47323">
    <property type="entry name" value="Anticodon-binding domain of a subclass of class I aminoacyl-tRNA synthetases"/>
    <property type="match status" value="1"/>
</dbReference>
<feature type="domain" description="Aminoacyl-tRNA synthetase class Ia" evidence="12">
    <location>
        <begin position="3"/>
        <end position="79"/>
    </location>
</feature>
<dbReference type="Gene3D" id="2.170.220.10">
    <property type="match status" value="1"/>
</dbReference>
<keyword evidence="4 10" id="KW-0436">Ligase</keyword>
<dbReference type="InterPro" id="IPR009080">
    <property type="entry name" value="tRNAsynth_Ia_anticodon-bd"/>
</dbReference>
<dbReference type="NCBIfam" id="TIGR00398">
    <property type="entry name" value="metG"/>
    <property type="match status" value="1"/>
</dbReference>
<comment type="similarity">
    <text evidence="10">Belongs to the class-I aminoacyl-tRNA synthetase family.</text>
</comment>
<dbReference type="InterPro" id="IPR014758">
    <property type="entry name" value="Met-tRNA_synth"/>
</dbReference>
<dbReference type="InterPro" id="IPR041872">
    <property type="entry name" value="Anticodon_Met"/>
</dbReference>
<dbReference type="AlphaFoldDB" id="A0A1F8F7G9"/>
<feature type="region of interest" description="Disordered" evidence="11">
    <location>
        <begin position="383"/>
        <end position="403"/>
    </location>
</feature>
<dbReference type="Pfam" id="PF09334">
    <property type="entry name" value="tRNA-synt_1g"/>
    <property type="match status" value="1"/>
</dbReference>
<dbReference type="InterPro" id="IPR014729">
    <property type="entry name" value="Rossmann-like_a/b/a_fold"/>
</dbReference>
<dbReference type="GO" id="GO:0004825">
    <property type="term" value="F:methionine-tRNA ligase activity"/>
    <property type="evidence" value="ECO:0007669"/>
    <property type="project" value="UniProtKB-EC"/>
</dbReference>
<evidence type="ECO:0000256" key="1">
    <source>
        <dbReference type="ARBA" id="ARBA00003314"/>
    </source>
</evidence>
<evidence type="ECO:0000256" key="3">
    <source>
        <dbReference type="ARBA" id="ARBA00018753"/>
    </source>
</evidence>
<evidence type="ECO:0000259" key="13">
    <source>
        <dbReference type="Pfam" id="PF08264"/>
    </source>
</evidence>
<evidence type="ECO:0000256" key="5">
    <source>
        <dbReference type="ARBA" id="ARBA00022741"/>
    </source>
</evidence>
<dbReference type="PRINTS" id="PR01041">
    <property type="entry name" value="TRNASYNTHMET"/>
</dbReference>
<evidence type="ECO:0000256" key="9">
    <source>
        <dbReference type="ARBA" id="ARBA00030904"/>
    </source>
</evidence>
<keyword evidence="7 10" id="KW-0648">Protein biosynthesis</keyword>
<keyword evidence="5 10" id="KW-0547">Nucleotide-binding</keyword>
<evidence type="ECO:0000256" key="8">
    <source>
        <dbReference type="ARBA" id="ARBA00023146"/>
    </source>
</evidence>
<name>A0A1F8F7G9_9BACT</name>
<keyword evidence="8 10" id="KW-0030">Aminoacyl-tRNA synthetase</keyword>
<proteinExistence type="inferred from homology"/>
<sequence length="508" mass="58608">MSKFYITTSIPYANSASHIGHILDPLIADVLSRYHRIKGDEVRFLVGTDEHGAKIVRKAEEVGKTPQKLVDENSANFREMHELLNIKWDDFIRTSDQKRHWPGAQKMWNELKEVEDIYWKKYRGLYCVGHEAFITEKDLVNGKCQDHQKEPEAVNEENWFFRLSKYSKQIEDAIVSNKMKVRPGSRKNEILSFIRGGLEDISISRPRKDIPWGVPTPDDPTQMMYVWLEALTSYLSSIGYGQEDEQSKEFLSKWWPADAQIVGKDNLRFHAAIFPGMLLSAGLELPKEIFIHGFVNVDGQKISKTVGNVIVPKTIVDKYGVDPVRYFFLREFPAQEDGDFSYKKLEERYNGDLANGLGNLVQRVATLIENNMDRELIYQTTNPSIGAKHGTGRGNQQPTTNNSNYEKAINEFRLHDALGEVWEMISGANKYIDERKPWLEAKESPERFLETMTILARTIHDIAWLLQPFMPETAQKIAEIFGDDLINKEIPESYHFYVKKSKPLFPRL</sequence>
<dbReference type="PANTHER" id="PTHR43326:SF1">
    <property type="entry name" value="METHIONINE--TRNA LIGASE, MITOCHONDRIAL"/>
    <property type="match status" value="1"/>
</dbReference>
<feature type="compositionally biased region" description="Polar residues" evidence="11">
    <location>
        <begin position="394"/>
        <end position="403"/>
    </location>
</feature>
<comment type="function">
    <text evidence="1">Is required not only for elongation of protein synthesis but also for the initiation of all mRNA translation through initiator tRNA(fMet) aminoacylation.</text>
</comment>
<accession>A0A1F8F7G9</accession>
<evidence type="ECO:0000259" key="12">
    <source>
        <dbReference type="Pfam" id="PF00133"/>
    </source>
</evidence>
<evidence type="ECO:0000256" key="10">
    <source>
        <dbReference type="RuleBase" id="RU363039"/>
    </source>
</evidence>
<evidence type="ECO:0000313" key="16">
    <source>
        <dbReference type="Proteomes" id="UP000177167"/>
    </source>
</evidence>